<feature type="chain" id="PRO_5045935531" evidence="1">
    <location>
        <begin position="26"/>
        <end position="281"/>
    </location>
</feature>
<organism evidence="2 3">
    <name type="scientific">Cupriavidus campinensis</name>
    <dbReference type="NCBI Taxonomy" id="151783"/>
    <lineage>
        <taxon>Bacteria</taxon>
        <taxon>Pseudomonadati</taxon>
        <taxon>Pseudomonadota</taxon>
        <taxon>Betaproteobacteria</taxon>
        <taxon>Burkholderiales</taxon>
        <taxon>Burkholderiaceae</taxon>
        <taxon>Cupriavidus</taxon>
    </lineage>
</organism>
<keyword evidence="1" id="KW-0732">Signal</keyword>
<protein>
    <submittedName>
        <fullName evidence="2">Type III secretion system protein SctK</fullName>
    </submittedName>
</protein>
<evidence type="ECO:0000313" key="2">
    <source>
        <dbReference type="EMBL" id="TSP14106.1"/>
    </source>
</evidence>
<feature type="signal peptide" evidence="1">
    <location>
        <begin position="1"/>
        <end position="25"/>
    </location>
</feature>
<evidence type="ECO:0000256" key="1">
    <source>
        <dbReference type="SAM" id="SignalP"/>
    </source>
</evidence>
<name>A0ABY3ET27_9BURK</name>
<evidence type="ECO:0000313" key="3">
    <source>
        <dbReference type="Proteomes" id="UP000318943"/>
    </source>
</evidence>
<keyword evidence="3" id="KW-1185">Reference proteome</keyword>
<accession>A0ABY3ET27</accession>
<proteinExistence type="predicted"/>
<gene>
    <name evidence="2" type="ORF">FGG12_00080</name>
</gene>
<sequence length="281" mass="30067">MEAGRAALAAARAVAGPVMSLPAAALPTALAPASPALPDAALARAVAGLLQRPLTQLHPSWLPADWPLAWRRPARFGDAAADVLAALLGLAADAVARDTLVRALTGEGDVRADVLPRIVLMDRPALRLLALWVGLAVHKPGFASERRIVPAPLANIESIAGSLIGQLPRAMRRVARRIDAQAVAFLLKRVPDLSELPMNLAPLRARPSGAGRVMAERGYRLLCGLMAGYGAPLRQALMRKFPRRLAALPPVALTRAQAAQLRELLLLNLIPERFPAWHWLF</sequence>
<comment type="caution">
    <text evidence="2">The sequence shown here is derived from an EMBL/GenBank/DDBJ whole genome shotgun (WGS) entry which is preliminary data.</text>
</comment>
<reference evidence="2 3" key="1">
    <citation type="submission" date="2019-05" db="EMBL/GenBank/DDBJ databases">
        <title>Whole genome sequence analysis of Cupriavidus campinensis S14E4C strain.</title>
        <authorList>
            <person name="Abbaszade G."/>
            <person name="Szabo A."/>
            <person name="Toumi M."/>
            <person name="Toth E."/>
        </authorList>
    </citation>
    <scope>NUCLEOTIDE SEQUENCE [LARGE SCALE GENOMIC DNA]</scope>
    <source>
        <strain evidence="2 3">S14E4C</strain>
    </source>
</reference>
<dbReference type="Proteomes" id="UP000318943">
    <property type="component" value="Unassembled WGS sequence"/>
</dbReference>
<dbReference type="EMBL" id="VCIZ01000001">
    <property type="protein sequence ID" value="TSP14106.1"/>
    <property type="molecule type" value="Genomic_DNA"/>
</dbReference>